<feature type="region of interest" description="Disordered" evidence="1">
    <location>
        <begin position="76"/>
        <end position="112"/>
    </location>
</feature>
<evidence type="ECO:0000313" key="3">
    <source>
        <dbReference type="Proteomes" id="UP000479000"/>
    </source>
</evidence>
<dbReference type="AlphaFoldDB" id="A0A6H5GJP9"/>
<accession>A0A6H5GJP9</accession>
<organism evidence="2 3">
    <name type="scientific">Nesidiocoris tenuis</name>
    <dbReference type="NCBI Taxonomy" id="355587"/>
    <lineage>
        <taxon>Eukaryota</taxon>
        <taxon>Metazoa</taxon>
        <taxon>Ecdysozoa</taxon>
        <taxon>Arthropoda</taxon>
        <taxon>Hexapoda</taxon>
        <taxon>Insecta</taxon>
        <taxon>Pterygota</taxon>
        <taxon>Neoptera</taxon>
        <taxon>Paraneoptera</taxon>
        <taxon>Hemiptera</taxon>
        <taxon>Heteroptera</taxon>
        <taxon>Panheteroptera</taxon>
        <taxon>Cimicomorpha</taxon>
        <taxon>Miridae</taxon>
        <taxon>Dicyphina</taxon>
        <taxon>Nesidiocoris</taxon>
    </lineage>
</organism>
<dbReference type="EMBL" id="CADCXU010014625">
    <property type="protein sequence ID" value="CAB0004177.1"/>
    <property type="molecule type" value="Genomic_DNA"/>
</dbReference>
<feature type="compositionally biased region" description="Basic residues" evidence="1">
    <location>
        <begin position="79"/>
        <end position="95"/>
    </location>
</feature>
<evidence type="ECO:0000313" key="2">
    <source>
        <dbReference type="EMBL" id="CAB0004177.1"/>
    </source>
</evidence>
<protein>
    <submittedName>
        <fullName evidence="2">Uncharacterized protein</fullName>
    </submittedName>
</protein>
<keyword evidence="3" id="KW-1185">Reference proteome</keyword>
<evidence type="ECO:0000256" key="1">
    <source>
        <dbReference type="SAM" id="MobiDB-lite"/>
    </source>
</evidence>
<feature type="compositionally biased region" description="Polar residues" evidence="1">
    <location>
        <begin position="102"/>
        <end position="112"/>
    </location>
</feature>
<gene>
    <name evidence="2" type="ORF">NTEN_LOCUS9654</name>
</gene>
<name>A0A6H5GJP9_9HEMI</name>
<sequence length="112" mass="12920">MNRKGRIFHAVDIEVRTHPRFIKDRCTNSSNARLEGRIRQMAQNANEAITAGPKDLTIESFTTRFEPSVGVSSREHRWLRAASQKRRSANRKRGPRAWTRPPTAQTRRPLSI</sequence>
<proteinExistence type="predicted"/>
<reference evidence="2 3" key="1">
    <citation type="submission" date="2020-02" db="EMBL/GenBank/DDBJ databases">
        <authorList>
            <person name="Ferguson B K."/>
        </authorList>
    </citation>
    <scope>NUCLEOTIDE SEQUENCE [LARGE SCALE GENOMIC DNA]</scope>
</reference>
<dbReference type="Proteomes" id="UP000479000">
    <property type="component" value="Unassembled WGS sequence"/>
</dbReference>